<keyword evidence="4" id="KW-1185">Reference proteome</keyword>
<dbReference type="SUPFAM" id="SSF54211">
    <property type="entry name" value="Ribosomal protein S5 domain 2-like"/>
    <property type="match status" value="1"/>
</dbReference>
<dbReference type="PANTHER" id="PTHR16301:SF20">
    <property type="entry name" value="IMPACT FAMILY MEMBER YIGZ"/>
    <property type="match status" value="1"/>
</dbReference>
<evidence type="ECO:0000259" key="2">
    <source>
        <dbReference type="Pfam" id="PF01205"/>
    </source>
</evidence>
<dbReference type="InterPro" id="IPR020568">
    <property type="entry name" value="Ribosomal_Su5_D2-typ_SF"/>
</dbReference>
<organism evidence="3 4">
    <name type="scientific">Chryseobacterium gleum ATCC 35910</name>
    <dbReference type="NCBI Taxonomy" id="525257"/>
    <lineage>
        <taxon>Bacteria</taxon>
        <taxon>Pseudomonadati</taxon>
        <taxon>Bacteroidota</taxon>
        <taxon>Flavobacteriia</taxon>
        <taxon>Flavobacteriales</taxon>
        <taxon>Weeksellaceae</taxon>
        <taxon>Chryseobacterium group</taxon>
        <taxon>Chryseobacterium</taxon>
    </lineage>
</organism>
<evidence type="ECO:0000313" key="4">
    <source>
        <dbReference type="Proteomes" id="UP000002969"/>
    </source>
</evidence>
<accession>A0ABN0AVB0</accession>
<dbReference type="Pfam" id="PF01205">
    <property type="entry name" value="Impact_N"/>
    <property type="match status" value="1"/>
</dbReference>
<feature type="domain" description="Impact N-terminal" evidence="2">
    <location>
        <begin position="41"/>
        <end position="144"/>
    </location>
</feature>
<dbReference type="EMBL" id="ACKQ02000003">
    <property type="protein sequence ID" value="EFK37044.1"/>
    <property type="molecule type" value="Genomic_DNA"/>
</dbReference>
<evidence type="ECO:0000313" key="3">
    <source>
        <dbReference type="EMBL" id="EFK37044.1"/>
    </source>
</evidence>
<dbReference type="InterPro" id="IPR036956">
    <property type="entry name" value="Impact_N_sf"/>
</dbReference>
<comment type="caution">
    <text evidence="3">The sequence shown here is derived from an EMBL/GenBank/DDBJ whole genome shotgun (WGS) entry which is preliminary data.</text>
</comment>
<dbReference type="Proteomes" id="UP000002969">
    <property type="component" value="Unassembled WGS sequence"/>
</dbReference>
<gene>
    <name evidence="3" type="ORF">HMPREF0204_10890</name>
</gene>
<name>A0ABN0AVB0_CHRGE</name>
<evidence type="ECO:0000256" key="1">
    <source>
        <dbReference type="ARBA" id="ARBA00007665"/>
    </source>
</evidence>
<reference evidence="3" key="1">
    <citation type="submission" date="2010-06" db="EMBL/GenBank/DDBJ databases">
        <authorList>
            <person name="Muzny D."/>
            <person name="Qin X."/>
            <person name="Buhay C."/>
            <person name="Dugan-Rocha S."/>
            <person name="Ding Y."/>
            <person name="Chen G."/>
            <person name="Hawes A."/>
            <person name="Holder M."/>
            <person name="Jhangiani S."/>
            <person name="Johnson A."/>
            <person name="Khan Z."/>
            <person name="Li Z."/>
            <person name="Liu W."/>
            <person name="Liu X."/>
            <person name="Perez L."/>
            <person name="Shen H."/>
            <person name="Wang Q."/>
            <person name="Watt J."/>
            <person name="Xi L."/>
            <person name="Xin Y."/>
            <person name="Zhou J."/>
            <person name="Deng J."/>
            <person name="Jiang H."/>
            <person name="Liu Y."/>
            <person name="Qu J."/>
            <person name="Song X.-Z."/>
            <person name="Zhang L."/>
            <person name="Villasana D."/>
            <person name="Johnson A."/>
            <person name="Liu J."/>
            <person name="Liyanage D."/>
            <person name="Lorensuhewa L."/>
            <person name="Robinson T."/>
            <person name="Song A."/>
            <person name="Song B.-B."/>
            <person name="Dinh H."/>
            <person name="Thornton R."/>
            <person name="Coyle M."/>
            <person name="Francisco L."/>
            <person name="Jackson L."/>
            <person name="Javaid M."/>
            <person name="Korchina V."/>
            <person name="Kovar C."/>
            <person name="Mata R."/>
            <person name="Mathew T."/>
            <person name="Ngo R."/>
            <person name="Nguyen L."/>
            <person name="Nguyen N."/>
            <person name="Okwuonu G."/>
            <person name="Ongeri F."/>
            <person name="Pham C."/>
            <person name="Simmons D."/>
            <person name="Wilczek-Boney K."/>
            <person name="Hale W."/>
            <person name="Jakkamsetti A."/>
            <person name="Pham P."/>
            <person name="Ruth R."/>
            <person name="San Lucas F."/>
            <person name="Warren J."/>
            <person name="Zhang J."/>
            <person name="Zhao Z."/>
            <person name="Zhou C."/>
            <person name="Zhu D."/>
            <person name="Lee S."/>
            <person name="Bess C."/>
            <person name="Blankenburg K."/>
            <person name="Forbes L."/>
            <person name="Fu Q."/>
            <person name="Gubbala S."/>
            <person name="Hirani K."/>
            <person name="Jayaseelan J.C."/>
            <person name="Lara F."/>
            <person name="Munidasa M."/>
            <person name="Palculict T."/>
            <person name="Patil S."/>
            <person name="Pu L.-L."/>
            <person name="Saada N."/>
            <person name="Tang L."/>
            <person name="Weissenberger G."/>
            <person name="Zhu Y."/>
            <person name="Hemphill L."/>
            <person name="Shang Y."/>
            <person name="Youmans B."/>
            <person name="Ayvaz T."/>
            <person name="Ross M."/>
            <person name="Santibanez J."/>
            <person name="Aqrawi P."/>
            <person name="Gross S."/>
            <person name="Joshi V."/>
            <person name="Fowler G."/>
            <person name="Nazareth L."/>
            <person name="Reid J."/>
            <person name="Worley K."/>
            <person name="Petrosino J."/>
            <person name="Highlander S."/>
            <person name="Gibbs R."/>
        </authorList>
    </citation>
    <scope>NUCLEOTIDE SEQUENCE [LARGE SCALE GENOMIC DNA]</scope>
    <source>
        <strain evidence="3">ATCC 35910</strain>
    </source>
</reference>
<proteinExistence type="inferred from homology"/>
<dbReference type="InterPro" id="IPR023582">
    <property type="entry name" value="Impact"/>
</dbReference>
<comment type="similarity">
    <text evidence="1">Belongs to the IMPACT family.</text>
</comment>
<dbReference type="Gene3D" id="3.30.230.30">
    <property type="entry name" value="Impact, N-terminal domain"/>
    <property type="match status" value="1"/>
</dbReference>
<protein>
    <submittedName>
        <fullName evidence="3">YigZ family protein</fullName>
    </submittedName>
</protein>
<dbReference type="PANTHER" id="PTHR16301">
    <property type="entry name" value="IMPACT-RELATED"/>
    <property type="match status" value="1"/>
</dbReference>
<dbReference type="InterPro" id="IPR001498">
    <property type="entry name" value="Impact_N"/>
</dbReference>
<sequence length="222" mass="25253">MIVMQNSEAFNTFASIKPEYTMTFEYKTIEKPIENTLLKEKGSKFIGFAYPVNNEKELKAALEKIREEHPKATHHCYAFRMGLNGENYRANDDGEPSGSAGLPIYNQLLANEITNVLVIVVRYYGGTKLGVSGLVKTYKESAKITLEEANIITRELETEIEIRFNFNQQNTIFTLLSKFDAKVLNFDANENCILTASLKLAQKESISEKLSEMQYVSFEFND</sequence>